<reference evidence="2 3" key="1">
    <citation type="journal article" date="2018" name="IMA Fungus">
        <title>IMA Genome-F 9: Draft genome sequence of Annulohypoxylon stygium, Aspergillus mulundensis, Berkeleyomyces basicola (syn. Thielaviopsis basicola), Ceratocystis smalleyi, two Cercospora beticola strains, Coleophoma cylindrospora, Fusarium fracticaudum, Phialophora cf. hyalina, and Morchella septimelata.</title>
        <authorList>
            <person name="Wingfield B.D."/>
            <person name="Bills G.F."/>
            <person name="Dong Y."/>
            <person name="Huang W."/>
            <person name="Nel W.J."/>
            <person name="Swalarsk-Parry B.S."/>
            <person name="Vaghefi N."/>
            <person name="Wilken P.M."/>
            <person name="An Z."/>
            <person name="de Beer Z.W."/>
            <person name="De Vos L."/>
            <person name="Chen L."/>
            <person name="Duong T.A."/>
            <person name="Gao Y."/>
            <person name="Hammerbacher A."/>
            <person name="Kikkert J.R."/>
            <person name="Li Y."/>
            <person name="Li H."/>
            <person name="Li K."/>
            <person name="Li Q."/>
            <person name="Liu X."/>
            <person name="Ma X."/>
            <person name="Naidoo K."/>
            <person name="Pethybridge S.J."/>
            <person name="Sun J."/>
            <person name="Steenkamp E.T."/>
            <person name="van der Nest M.A."/>
            <person name="van Wyk S."/>
            <person name="Wingfield M.J."/>
            <person name="Xiong C."/>
            <person name="Yue Q."/>
            <person name="Zhang X."/>
        </authorList>
    </citation>
    <scope>NUCLEOTIDE SEQUENCE [LARGE SCALE GENOMIC DNA]</scope>
    <source>
        <strain evidence="2 3">BP 5553</strain>
    </source>
</reference>
<feature type="compositionally biased region" description="Basic and acidic residues" evidence="1">
    <location>
        <begin position="139"/>
        <end position="156"/>
    </location>
</feature>
<dbReference type="RefSeq" id="XP_031870839.1">
    <property type="nucleotide sequence ID" value="XM_032014239.1"/>
</dbReference>
<protein>
    <submittedName>
        <fullName evidence="2">Uncharacterized protein</fullName>
    </submittedName>
</protein>
<dbReference type="OrthoDB" id="5380572at2759"/>
<keyword evidence="3" id="KW-1185">Reference proteome</keyword>
<gene>
    <name evidence="2" type="ORF">BP5553_05616</name>
</gene>
<dbReference type="EMBL" id="NPIC01000003">
    <property type="protein sequence ID" value="RDL38183.1"/>
    <property type="molecule type" value="Genomic_DNA"/>
</dbReference>
<dbReference type="Proteomes" id="UP000254866">
    <property type="component" value="Unassembled WGS sequence"/>
</dbReference>
<evidence type="ECO:0000313" key="2">
    <source>
        <dbReference type="EMBL" id="RDL38183.1"/>
    </source>
</evidence>
<accession>A0A370TRP9</accession>
<evidence type="ECO:0000256" key="1">
    <source>
        <dbReference type="SAM" id="MobiDB-lite"/>
    </source>
</evidence>
<sequence length="156" mass="17303">MFADKVIAVLSLLVKLSLYPNLRNNLLDLAVSSISMWNVAQTNEREFVAYPTLDLEGLDGWYEGISTPSNDVIVLFPRIIARTCSRVADTRLVGPLGMWIDSEPDSYVQETCIHGGTGLAKWLALVLEGDEEEGEMREEENIGRGFEEAGERSHGT</sequence>
<comment type="caution">
    <text evidence="2">The sequence shown here is derived from an EMBL/GenBank/DDBJ whole genome shotgun (WGS) entry which is preliminary data.</text>
</comment>
<evidence type="ECO:0000313" key="3">
    <source>
        <dbReference type="Proteomes" id="UP000254866"/>
    </source>
</evidence>
<dbReference type="AlphaFoldDB" id="A0A370TRP9"/>
<proteinExistence type="predicted"/>
<organism evidence="2 3">
    <name type="scientific">Venustampulla echinocandica</name>
    <dbReference type="NCBI Taxonomy" id="2656787"/>
    <lineage>
        <taxon>Eukaryota</taxon>
        <taxon>Fungi</taxon>
        <taxon>Dikarya</taxon>
        <taxon>Ascomycota</taxon>
        <taxon>Pezizomycotina</taxon>
        <taxon>Leotiomycetes</taxon>
        <taxon>Helotiales</taxon>
        <taxon>Pleuroascaceae</taxon>
        <taxon>Venustampulla</taxon>
    </lineage>
</organism>
<name>A0A370TRP9_9HELO</name>
<dbReference type="GeneID" id="43598465"/>
<feature type="region of interest" description="Disordered" evidence="1">
    <location>
        <begin position="132"/>
        <end position="156"/>
    </location>
</feature>